<evidence type="ECO:0000256" key="1">
    <source>
        <dbReference type="ARBA" id="ARBA00022468"/>
    </source>
</evidence>
<keyword evidence="10" id="KW-1185">Reference proteome</keyword>
<dbReference type="GO" id="GO:0051056">
    <property type="term" value="P:regulation of small GTPase mediated signal transduction"/>
    <property type="evidence" value="ECO:0007669"/>
    <property type="project" value="TreeGrafter"/>
</dbReference>
<dbReference type="AlphaFoldDB" id="A0A2U1J9R7"/>
<dbReference type="GO" id="GO:0005737">
    <property type="term" value="C:cytoplasm"/>
    <property type="evidence" value="ECO:0007669"/>
    <property type="project" value="TreeGrafter"/>
</dbReference>
<proteinExistence type="predicted"/>
<dbReference type="SUPFAM" id="SSF48350">
    <property type="entry name" value="GTPase activation domain, GAP"/>
    <property type="match status" value="1"/>
</dbReference>
<gene>
    <name evidence="9" type="ORF">BB558_001985</name>
</gene>
<evidence type="ECO:0000256" key="3">
    <source>
        <dbReference type="ARBA" id="ARBA00022833"/>
    </source>
</evidence>
<dbReference type="GO" id="GO:0005096">
    <property type="term" value="F:GTPase activator activity"/>
    <property type="evidence" value="ECO:0007669"/>
    <property type="project" value="UniProtKB-KW"/>
</dbReference>
<dbReference type="Proteomes" id="UP000245591">
    <property type="component" value="Unassembled WGS sequence"/>
</dbReference>
<evidence type="ECO:0008006" key="11">
    <source>
        <dbReference type="Google" id="ProtNLM"/>
    </source>
</evidence>
<dbReference type="Pfam" id="PF00620">
    <property type="entry name" value="RhoGAP"/>
    <property type="match status" value="1"/>
</dbReference>
<keyword evidence="1" id="KW-0343">GTPase activation</keyword>
<feature type="compositionally biased region" description="Basic and acidic residues" evidence="6">
    <location>
        <begin position="524"/>
        <end position="533"/>
    </location>
</feature>
<comment type="caution">
    <text evidence="9">The sequence shown here is derived from an EMBL/GenBank/DDBJ whole genome shotgun (WGS) entry which is preliminary data.</text>
</comment>
<dbReference type="SUPFAM" id="SSF57716">
    <property type="entry name" value="Glucocorticoid receptor-like (DNA-binding domain)"/>
    <property type="match status" value="2"/>
</dbReference>
<feature type="domain" description="LIM zinc-binding" evidence="7">
    <location>
        <begin position="94"/>
        <end position="153"/>
    </location>
</feature>
<dbReference type="Gene3D" id="1.10.555.10">
    <property type="entry name" value="Rho GTPase activation protein"/>
    <property type="match status" value="1"/>
</dbReference>
<evidence type="ECO:0000256" key="4">
    <source>
        <dbReference type="ARBA" id="ARBA00023038"/>
    </source>
</evidence>
<dbReference type="EMBL" id="MBFU01000124">
    <property type="protein sequence ID" value="PWA01860.1"/>
    <property type="molecule type" value="Genomic_DNA"/>
</dbReference>
<dbReference type="InterPro" id="IPR008936">
    <property type="entry name" value="Rho_GTPase_activation_prot"/>
</dbReference>
<feature type="compositionally biased region" description="Polar residues" evidence="6">
    <location>
        <begin position="1172"/>
        <end position="1191"/>
    </location>
</feature>
<evidence type="ECO:0000256" key="5">
    <source>
        <dbReference type="PROSITE-ProRule" id="PRU00125"/>
    </source>
</evidence>
<dbReference type="SMART" id="SM00324">
    <property type="entry name" value="RhoGAP"/>
    <property type="match status" value="1"/>
</dbReference>
<dbReference type="PANTHER" id="PTHR14963">
    <property type="entry name" value="RHO GTPASE ACTIVATING PROTEIN 18,19-RELATED"/>
    <property type="match status" value="1"/>
</dbReference>
<dbReference type="GO" id="GO:0007165">
    <property type="term" value="P:signal transduction"/>
    <property type="evidence" value="ECO:0007669"/>
    <property type="project" value="InterPro"/>
</dbReference>
<accession>A0A2U1J9R7</accession>
<keyword evidence="3 5" id="KW-0862">Zinc</keyword>
<organism evidence="9 10">
    <name type="scientific">Smittium angustum</name>
    <dbReference type="NCBI Taxonomy" id="133377"/>
    <lineage>
        <taxon>Eukaryota</taxon>
        <taxon>Fungi</taxon>
        <taxon>Fungi incertae sedis</taxon>
        <taxon>Zoopagomycota</taxon>
        <taxon>Kickxellomycotina</taxon>
        <taxon>Harpellomycetes</taxon>
        <taxon>Harpellales</taxon>
        <taxon>Legeriomycetaceae</taxon>
        <taxon>Smittium</taxon>
    </lineage>
</organism>
<feature type="domain" description="Rho-GAP" evidence="8">
    <location>
        <begin position="830"/>
        <end position="1036"/>
    </location>
</feature>
<feature type="domain" description="LIM zinc-binding" evidence="7">
    <location>
        <begin position="18"/>
        <end position="93"/>
    </location>
</feature>
<evidence type="ECO:0000259" key="8">
    <source>
        <dbReference type="PROSITE" id="PS50238"/>
    </source>
</evidence>
<dbReference type="GO" id="GO:0046872">
    <property type="term" value="F:metal ion binding"/>
    <property type="evidence" value="ECO:0007669"/>
    <property type="project" value="UniProtKB-KW"/>
</dbReference>
<evidence type="ECO:0000313" key="10">
    <source>
        <dbReference type="Proteomes" id="UP000245591"/>
    </source>
</evidence>
<sequence>MNNTAENNKTIDQKRDLHYCSKCKLPVDTSDENNLGERCVHALGRVYHLKCFTCFECGVNIADSFCPYEEPNSDPSSDIQIFCKDHYYKKMGLICEKCKKPVDERYVTGLGKKYHPQHFTCYVCTTEFGPDGTYYEHEGNAYCLYHYTFLVSSKCSGCAQPIMKLYLQIYSQGLEERWHPECYMIHKFWNVKICPQSPTVKENYLKATENGRLIREPQIYQIWTILSSFEESTAACISDMLLQVSNSLYIEGLRQAERFIMHVDVLFAAIDDLEDELAQFDDSTGLQHTREPKLLCKKIVSFFSVLSNTQNNTASAGLTQELLTLVTSLAHYLKVLIRVALKGGLKAEIEYEYENSTQRLLNKLSETSDKHKWSLFRLGYQETDVSSDLCAACSSTVETECIEHTEGRKRWHLDCFVCSKCNTDIQQVYPNCAFDSESSKAYCESCSKILGLSTGGFKFVSQLEQYSFLMRVALKRLYALLKYRSTVDLVGGKYNQINSSVNQTTSGNSYDNSNEYQNNADSTKTADRGYSRRSSLHEALAEVTAKRGKSGQGRTTKEDADYAFDVALRKFDDKVIPRKSKNKQYTAAEEAEAMGSKIKVMNQNIIPSQTYANASRRKTQVLIAPTHASQARMKNTQNGTLEAISHQFSFANQQAAHTNEKPKTIQRIKKGSADKTNETRFLPPQKQVHAKQAIVVQQADPKNRHPSPKQVPKLISQTQANNLNSSNPNTKTLNTTTTTGKSLCMSDLSPVELVFARFAATARLSGLLDPSGTAANGITSELLALVGITKKQSGSVWDKLRTNLKQAAVGRRLNDRDKDNKTSKMGTFGVPLDSLMERQGIETKLGTHGTKYLNIPEFFDSIISTLLGMDLTVEGIFRKNGNIRRLNEVIKLADKSHSLVNIKNENPVQVAALLKKFCRELPDPLIPFKMRKLFLNIEATITDPGTLLEALQCAVLLLPQPNRDMLNVLLTFLKSVASFSFVDDTTGSKMNVKNLAIVIAPNILYDDVKDPTKSDTFMYKSTNTIFYLIENTPTVWYTPNCIIDFIYNHVSDLIAVGSNKEGIAGSGLSTTSSPNSAAGGVGYSSMVISENSIIGAGVDISNVELNAEELFKRCEAAGLLSHRRPSKAVTNKDVANNNSSTVENSNGYVIGNTAGAPSSVEQLGHLRNYSGEQSGLKQADSSHQRNMSGQLPNPGVNGDLYNKNGPVNLSARAQTDNGTLLSVATTPSIMIPEIGGNNNLMGNFGDMGGQKRIQRAPEVPPK</sequence>
<feature type="region of interest" description="Disordered" evidence="6">
    <location>
        <begin position="501"/>
        <end position="533"/>
    </location>
</feature>
<feature type="compositionally biased region" description="Polar residues" evidence="6">
    <location>
        <begin position="501"/>
        <end position="523"/>
    </location>
</feature>
<dbReference type="InterPro" id="IPR001781">
    <property type="entry name" value="Znf_LIM"/>
</dbReference>
<evidence type="ECO:0000259" key="7">
    <source>
        <dbReference type="PROSITE" id="PS50023"/>
    </source>
</evidence>
<keyword evidence="2 5" id="KW-0479">Metal-binding</keyword>
<dbReference type="Gene3D" id="2.10.110.10">
    <property type="entry name" value="Cysteine Rich Protein"/>
    <property type="match status" value="3"/>
</dbReference>
<dbReference type="SMART" id="SM00132">
    <property type="entry name" value="LIM"/>
    <property type="match status" value="3"/>
</dbReference>
<keyword evidence="4 5" id="KW-0440">LIM domain</keyword>
<evidence type="ECO:0000256" key="2">
    <source>
        <dbReference type="ARBA" id="ARBA00022723"/>
    </source>
</evidence>
<dbReference type="PROSITE" id="PS00478">
    <property type="entry name" value="LIM_DOMAIN_1"/>
    <property type="match status" value="2"/>
</dbReference>
<name>A0A2U1J9R7_SMIAN</name>
<dbReference type="PROSITE" id="PS50238">
    <property type="entry name" value="RHOGAP"/>
    <property type="match status" value="1"/>
</dbReference>
<dbReference type="FunFam" id="2.10.110.10:FF:000009">
    <property type="entry name" value="Paxillin isoform 1"/>
    <property type="match status" value="1"/>
</dbReference>
<feature type="domain" description="LIM zinc-binding" evidence="7">
    <location>
        <begin position="388"/>
        <end position="453"/>
    </location>
</feature>
<dbReference type="PANTHER" id="PTHR14963:SF7">
    <property type="entry name" value="RHO GTPASE-ACTIVATING PROTEIN 19"/>
    <property type="match status" value="1"/>
</dbReference>
<feature type="region of interest" description="Disordered" evidence="6">
    <location>
        <begin position="1172"/>
        <end position="1196"/>
    </location>
</feature>
<evidence type="ECO:0000313" key="9">
    <source>
        <dbReference type="EMBL" id="PWA01860.1"/>
    </source>
</evidence>
<dbReference type="Pfam" id="PF00412">
    <property type="entry name" value="LIM"/>
    <property type="match status" value="3"/>
</dbReference>
<dbReference type="InterPro" id="IPR000198">
    <property type="entry name" value="RhoGAP_dom"/>
</dbReference>
<reference evidence="9 10" key="1">
    <citation type="journal article" date="2018" name="MBio">
        <title>Comparative Genomics Reveals the Core Gene Toolbox for the Fungus-Insect Symbiosis.</title>
        <authorList>
            <person name="Wang Y."/>
            <person name="Stata M."/>
            <person name="Wang W."/>
            <person name="Stajich J.E."/>
            <person name="White M.M."/>
            <person name="Moncalvo J.M."/>
        </authorList>
    </citation>
    <scope>NUCLEOTIDE SEQUENCE [LARGE SCALE GENOMIC DNA]</scope>
    <source>
        <strain evidence="9 10">AUS-126-30</strain>
    </source>
</reference>
<protein>
    <recommendedName>
        <fullName evidence="11">Rho-GAP domain-containing protein</fullName>
    </recommendedName>
</protein>
<dbReference type="PROSITE" id="PS50023">
    <property type="entry name" value="LIM_DOMAIN_2"/>
    <property type="match status" value="3"/>
</dbReference>
<evidence type="ECO:0000256" key="6">
    <source>
        <dbReference type="SAM" id="MobiDB-lite"/>
    </source>
</evidence>